<evidence type="ECO:0000313" key="5">
    <source>
        <dbReference type="EMBL" id="NIH52273.1"/>
    </source>
</evidence>
<sequence>MSALAPVDVLTFGEALGSFRAPARLRMGGGINLDVAGAELNVAIGLARLGHSVRWASKVGADEIGELTLRTLLAERVLVDSVVRDPAHPSALMLVDKPRADQARVQYYRTDSAASTLAESDLVPALAAKPRIVHATGITAALSKSASSATTFALRTAVAQGAIVSFDVNHRSQLWSAETAISVIGKFIPFISVLVASADELPLAAGGETDEQVAVEQLIAGGISEVVVKRGADGATAYSAAGRQDADAFRVSVVDTIGAGDAFTAGYLSAMLDGLDIEARLQRGVAAGACAVGSASDWQAAPERTELERLLTAADDVAR</sequence>
<dbReference type="Pfam" id="PF00294">
    <property type="entry name" value="PfkB"/>
    <property type="match status" value="1"/>
</dbReference>
<keyword evidence="6" id="KW-1185">Reference proteome</keyword>
<dbReference type="InterPro" id="IPR002173">
    <property type="entry name" value="Carboh/pur_kinase_PfkB_CS"/>
</dbReference>
<accession>A0A7X5QYE6</accession>
<dbReference type="EC" id="2.7.1.45" evidence="5"/>
<comment type="similarity">
    <text evidence="1">Belongs to the carbohydrate kinase PfkB family.</text>
</comment>
<dbReference type="RefSeq" id="WP_167146593.1">
    <property type="nucleotide sequence ID" value="NZ_JAAMOX010000001.1"/>
</dbReference>
<dbReference type="Gene3D" id="3.40.1190.20">
    <property type="match status" value="1"/>
</dbReference>
<dbReference type="SUPFAM" id="SSF53613">
    <property type="entry name" value="Ribokinase-like"/>
    <property type="match status" value="1"/>
</dbReference>
<dbReference type="AlphaFoldDB" id="A0A7X5QYE6"/>
<dbReference type="InterPro" id="IPR011611">
    <property type="entry name" value="PfkB_dom"/>
</dbReference>
<gene>
    <name evidence="5" type="ORF">FHX76_000141</name>
</gene>
<evidence type="ECO:0000313" key="6">
    <source>
        <dbReference type="Proteomes" id="UP000541033"/>
    </source>
</evidence>
<comment type="caution">
    <text evidence="5">The sequence shown here is derived from an EMBL/GenBank/DDBJ whole genome shotgun (WGS) entry which is preliminary data.</text>
</comment>
<reference evidence="5 6" key="1">
    <citation type="submission" date="2020-02" db="EMBL/GenBank/DDBJ databases">
        <title>Sequencing the genomes of 1000 actinobacteria strains.</title>
        <authorList>
            <person name="Klenk H.-P."/>
        </authorList>
    </citation>
    <scope>NUCLEOTIDE SEQUENCE [LARGE SCALE GENOMIC DNA]</scope>
    <source>
        <strain evidence="5 6">DSM 27960</strain>
    </source>
</reference>
<dbReference type="CDD" id="cd01166">
    <property type="entry name" value="KdgK"/>
    <property type="match status" value="1"/>
</dbReference>
<name>A0A7X5QYE6_9MICO</name>
<evidence type="ECO:0000256" key="2">
    <source>
        <dbReference type="ARBA" id="ARBA00022679"/>
    </source>
</evidence>
<proteinExistence type="inferred from homology"/>
<dbReference type="Proteomes" id="UP000541033">
    <property type="component" value="Unassembled WGS sequence"/>
</dbReference>
<dbReference type="EMBL" id="JAAMOX010000001">
    <property type="protein sequence ID" value="NIH52273.1"/>
    <property type="molecule type" value="Genomic_DNA"/>
</dbReference>
<evidence type="ECO:0000256" key="1">
    <source>
        <dbReference type="ARBA" id="ARBA00010688"/>
    </source>
</evidence>
<evidence type="ECO:0000259" key="4">
    <source>
        <dbReference type="Pfam" id="PF00294"/>
    </source>
</evidence>
<dbReference type="InterPro" id="IPR029056">
    <property type="entry name" value="Ribokinase-like"/>
</dbReference>
<organism evidence="5 6">
    <name type="scientific">Lysinibacter cavernae</name>
    <dbReference type="NCBI Taxonomy" id="1640652"/>
    <lineage>
        <taxon>Bacteria</taxon>
        <taxon>Bacillati</taxon>
        <taxon>Actinomycetota</taxon>
        <taxon>Actinomycetes</taxon>
        <taxon>Micrococcales</taxon>
        <taxon>Microbacteriaceae</taxon>
        <taxon>Lysinibacter</taxon>
    </lineage>
</organism>
<protein>
    <submittedName>
        <fullName evidence="5">2-dehydro-3-deoxygluconokinase</fullName>
        <ecNumber evidence="5">2.7.1.45</ecNumber>
    </submittedName>
</protein>
<evidence type="ECO:0000256" key="3">
    <source>
        <dbReference type="ARBA" id="ARBA00022777"/>
    </source>
</evidence>
<dbReference type="PROSITE" id="PS00584">
    <property type="entry name" value="PFKB_KINASES_2"/>
    <property type="match status" value="1"/>
</dbReference>
<keyword evidence="3 5" id="KW-0418">Kinase</keyword>
<feature type="domain" description="Carbohydrate kinase PfkB" evidence="4">
    <location>
        <begin position="29"/>
        <end position="296"/>
    </location>
</feature>
<dbReference type="PANTHER" id="PTHR43085">
    <property type="entry name" value="HEXOKINASE FAMILY MEMBER"/>
    <property type="match status" value="1"/>
</dbReference>
<dbReference type="GO" id="GO:0008673">
    <property type="term" value="F:2-dehydro-3-deoxygluconokinase activity"/>
    <property type="evidence" value="ECO:0007669"/>
    <property type="project" value="UniProtKB-EC"/>
</dbReference>
<dbReference type="InterPro" id="IPR050306">
    <property type="entry name" value="PfkB_Carbo_kinase"/>
</dbReference>
<keyword evidence="2 5" id="KW-0808">Transferase</keyword>
<dbReference type="PANTHER" id="PTHR43085:SF57">
    <property type="entry name" value="CARBOHYDRATE KINASE PFKB DOMAIN-CONTAINING PROTEIN"/>
    <property type="match status" value="1"/>
</dbReference>